<keyword evidence="12" id="KW-1185">Reference proteome</keyword>
<dbReference type="OrthoDB" id="9804315at2"/>
<comment type="pathway">
    <text evidence="1 8">Cofactor biosynthesis; tetrahydrofolate biosynthesis; 5,6,7,8-tetrahydrofolate from 7,8-dihydrofolate: step 1/1.</text>
</comment>
<dbReference type="GO" id="GO:0046655">
    <property type="term" value="P:folic acid metabolic process"/>
    <property type="evidence" value="ECO:0007669"/>
    <property type="project" value="TreeGrafter"/>
</dbReference>
<dbReference type="Gene3D" id="3.40.430.10">
    <property type="entry name" value="Dihydrofolate Reductase, subunit A"/>
    <property type="match status" value="1"/>
</dbReference>
<dbReference type="EC" id="1.5.1.3" evidence="3 8"/>
<evidence type="ECO:0000256" key="3">
    <source>
        <dbReference type="ARBA" id="ARBA00012856"/>
    </source>
</evidence>
<sequence length="176" mass="18935">MTYPANDPKGARVTIVLAADDGDGIGQDGGLPWHLPGDLAFFKRVTRGHPVVMGRTTHDAIGRALPGRTNVVVSRNPAYQPAEGCVLAGSLDEGLAQARAAPGGEDIMVIGGAAIFEQALSYADVFYLTRVHASFPADTALPDPDWASWRETWRDERAADDANAHPHTFLRYERVS</sequence>
<evidence type="ECO:0000256" key="7">
    <source>
        <dbReference type="ARBA" id="ARBA00025067"/>
    </source>
</evidence>
<dbReference type="Proteomes" id="UP000199415">
    <property type="component" value="Unassembled WGS sequence"/>
</dbReference>
<dbReference type="PROSITE" id="PS51330">
    <property type="entry name" value="DHFR_2"/>
    <property type="match status" value="1"/>
</dbReference>
<dbReference type="InterPro" id="IPR001796">
    <property type="entry name" value="DHFR_dom"/>
</dbReference>
<dbReference type="InterPro" id="IPR012259">
    <property type="entry name" value="DHFR"/>
</dbReference>
<reference evidence="11 12" key="1">
    <citation type="submission" date="2016-10" db="EMBL/GenBank/DDBJ databases">
        <authorList>
            <person name="de Groot N.N."/>
        </authorList>
    </citation>
    <scope>NUCLEOTIDE SEQUENCE [LARGE SCALE GENOMIC DNA]</scope>
    <source>
        <strain evidence="11 12">DSM 25584</strain>
    </source>
</reference>
<evidence type="ECO:0000313" key="11">
    <source>
        <dbReference type="EMBL" id="SDF90793.1"/>
    </source>
</evidence>
<dbReference type="InterPro" id="IPR017925">
    <property type="entry name" value="DHFR_CS"/>
</dbReference>
<organism evidence="11 12">
    <name type="scientific">Limimonas halophila</name>
    <dbReference type="NCBI Taxonomy" id="1082479"/>
    <lineage>
        <taxon>Bacteria</taxon>
        <taxon>Pseudomonadati</taxon>
        <taxon>Pseudomonadota</taxon>
        <taxon>Alphaproteobacteria</taxon>
        <taxon>Rhodospirillales</taxon>
        <taxon>Rhodovibrionaceae</taxon>
        <taxon>Limimonas</taxon>
    </lineage>
</organism>
<dbReference type="PRINTS" id="PR00070">
    <property type="entry name" value="DHFR"/>
</dbReference>
<dbReference type="EMBL" id="FNCE01000003">
    <property type="protein sequence ID" value="SDF90793.1"/>
    <property type="molecule type" value="Genomic_DNA"/>
</dbReference>
<name>A0A1G7PX35_9PROT</name>
<dbReference type="STRING" id="1082479.SAMN05216241_103114"/>
<accession>A0A1G7PX35</accession>
<protein>
    <recommendedName>
        <fullName evidence="3 8">Dihydrofolate reductase</fullName>
        <ecNumber evidence="3 8">1.5.1.3</ecNumber>
    </recommendedName>
</protein>
<dbReference type="InterPro" id="IPR024072">
    <property type="entry name" value="DHFR-like_dom_sf"/>
</dbReference>
<keyword evidence="5 8" id="KW-0521">NADP</keyword>
<evidence type="ECO:0000256" key="9">
    <source>
        <dbReference type="RuleBase" id="RU004474"/>
    </source>
</evidence>
<evidence type="ECO:0000259" key="10">
    <source>
        <dbReference type="PROSITE" id="PS51330"/>
    </source>
</evidence>
<dbReference type="GO" id="GO:0046654">
    <property type="term" value="P:tetrahydrofolate biosynthetic process"/>
    <property type="evidence" value="ECO:0007669"/>
    <property type="project" value="UniProtKB-UniPathway"/>
</dbReference>
<dbReference type="PROSITE" id="PS00075">
    <property type="entry name" value="DHFR_1"/>
    <property type="match status" value="1"/>
</dbReference>
<evidence type="ECO:0000256" key="6">
    <source>
        <dbReference type="ARBA" id="ARBA00023002"/>
    </source>
</evidence>
<evidence type="ECO:0000313" key="12">
    <source>
        <dbReference type="Proteomes" id="UP000199415"/>
    </source>
</evidence>
<dbReference type="CDD" id="cd00209">
    <property type="entry name" value="DHFR"/>
    <property type="match status" value="1"/>
</dbReference>
<evidence type="ECO:0000256" key="8">
    <source>
        <dbReference type="PIRNR" id="PIRNR000194"/>
    </source>
</evidence>
<keyword evidence="4 8" id="KW-0554">One-carbon metabolism</keyword>
<evidence type="ECO:0000256" key="2">
    <source>
        <dbReference type="ARBA" id="ARBA00009539"/>
    </source>
</evidence>
<dbReference type="GO" id="GO:0050661">
    <property type="term" value="F:NADP binding"/>
    <property type="evidence" value="ECO:0007669"/>
    <property type="project" value="InterPro"/>
</dbReference>
<comment type="similarity">
    <text evidence="2 8 9">Belongs to the dihydrofolate reductase family.</text>
</comment>
<proteinExistence type="inferred from homology"/>
<evidence type="ECO:0000256" key="1">
    <source>
        <dbReference type="ARBA" id="ARBA00004903"/>
    </source>
</evidence>
<comment type="function">
    <text evidence="7 8">Key enzyme in folate metabolism. Catalyzes an essential reaction for de novo glycine and purine synthesis, and for DNA precursor synthesis.</text>
</comment>
<keyword evidence="6 8" id="KW-0560">Oxidoreductase</keyword>
<evidence type="ECO:0000256" key="4">
    <source>
        <dbReference type="ARBA" id="ARBA00022563"/>
    </source>
</evidence>
<dbReference type="GO" id="GO:0004146">
    <property type="term" value="F:dihydrofolate reductase activity"/>
    <property type="evidence" value="ECO:0007669"/>
    <property type="project" value="UniProtKB-EC"/>
</dbReference>
<dbReference type="UniPathway" id="UPA00077">
    <property type="reaction ID" value="UER00158"/>
</dbReference>
<comment type="catalytic activity">
    <reaction evidence="8">
        <text>(6S)-5,6,7,8-tetrahydrofolate + NADP(+) = 7,8-dihydrofolate + NADPH + H(+)</text>
        <dbReference type="Rhea" id="RHEA:15009"/>
        <dbReference type="ChEBI" id="CHEBI:15378"/>
        <dbReference type="ChEBI" id="CHEBI:57451"/>
        <dbReference type="ChEBI" id="CHEBI:57453"/>
        <dbReference type="ChEBI" id="CHEBI:57783"/>
        <dbReference type="ChEBI" id="CHEBI:58349"/>
        <dbReference type="EC" id="1.5.1.3"/>
    </reaction>
</comment>
<feature type="domain" description="DHFR" evidence="10">
    <location>
        <begin position="12"/>
        <end position="174"/>
    </location>
</feature>
<evidence type="ECO:0000256" key="5">
    <source>
        <dbReference type="ARBA" id="ARBA00022857"/>
    </source>
</evidence>
<dbReference type="PANTHER" id="PTHR48069:SF3">
    <property type="entry name" value="DIHYDROFOLATE REDUCTASE"/>
    <property type="match status" value="1"/>
</dbReference>
<gene>
    <name evidence="11" type="ORF">SAMN05216241_103114</name>
</gene>
<dbReference type="GO" id="GO:0046452">
    <property type="term" value="P:dihydrofolate metabolic process"/>
    <property type="evidence" value="ECO:0007669"/>
    <property type="project" value="TreeGrafter"/>
</dbReference>
<dbReference type="GO" id="GO:0006730">
    <property type="term" value="P:one-carbon metabolic process"/>
    <property type="evidence" value="ECO:0007669"/>
    <property type="project" value="UniProtKB-KW"/>
</dbReference>
<dbReference type="AlphaFoldDB" id="A0A1G7PX35"/>
<dbReference type="SUPFAM" id="SSF53597">
    <property type="entry name" value="Dihydrofolate reductase-like"/>
    <property type="match status" value="1"/>
</dbReference>
<dbReference type="RefSeq" id="WP_090019249.1">
    <property type="nucleotide sequence ID" value="NZ_FNCE01000003.1"/>
</dbReference>
<dbReference type="GO" id="GO:0005829">
    <property type="term" value="C:cytosol"/>
    <property type="evidence" value="ECO:0007669"/>
    <property type="project" value="TreeGrafter"/>
</dbReference>
<dbReference type="PANTHER" id="PTHR48069">
    <property type="entry name" value="DIHYDROFOLATE REDUCTASE"/>
    <property type="match status" value="1"/>
</dbReference>
<dbReference type="PIRSF" id="PIRSF000194">
    <property type="entry name" value="DHFR"/>
    <property type="match status" value="1"/>
</dbReference>
<dbReference type="Pfam" id="PF00186">
    <property type="entry name" value="DHFR_1"/>
    <property type="match status" value="1"/>
</dbReference>